<dbReference type="Gene3D" id="2.60.120.260">
    <property type="entry name" value="Galactose-binding domain-like"/>
    <property type="match status" value="1"/>
</dbReference>
<evidence type="ECO:0000313" key="13">
    <source>
        <dbReference type="Proteomes" id="UP000612362"/>
    </source>
</evidence>
<dbReference type="Pfam" id="PF02837">
    <property type="entry name" value="Glyco_hydro_2_N"/>
    <property type="match status" value="1"/>
</dbReference>
<dbReference type="PRINTS" id="PR00132">
    <property type="entry name" value="GLHYDRLASE2"/>
</dbReference>
<keyword evidence="4 6" id="KW-0378">Hydrolase</keyword>
<name>A0A8J3I4W9_9CHLR</name>
<dbReference type="InterPro" id="IPR006101">
    <property type="entry name" value="Glyco_hydro_2"/>
</dbReference>
<evidence type="ECO:0000259" key="8">
    <source>
        <dbReference type="Pfam" id="PF00703"/>
    </source>
</evidence>
<dbReference type="Pfam" id="PF16353">
    <property type="entry name" value="LacZ_4"/>
    <property type="match status" value="1"/>
</dbReference>
<accession>A0A8J3I4W9</accession>
<evidence type="ECO:0000256" key="2">
    <source>
        <dbReference type="ARBA" id="ARBA00007401"/>
    </source>
</evidence>
<dbReference type="PANTHER" id="PTHR46323">
    <property type="entry name" value="BETA-GALACTOSIDASE"/>
    <property type="match status" value="1"/>
</dbReference>
<dbReference type="PROSITE" id="PS00719">
    <property type="entry name" value="GLYCOSYL_HYDROL_F2_1"/>
    <property type="match status" value="1"/>
</dbReference>
<feature type="domain" description="Glycosyl hydrolases family 2 sugar binding" evidence="10">
    <location>
        <begin position="47"/>
        <end position="219"/>
    </location>
</feature>
<dbReference type="PROSITE" id="PS00608">
    <property type="entry name" value="GLYCOSYL_HYDROL_F2_2"/>
    <property type="match status" value="1"/>
</dbReference>
<dbReference type="Pfam" id="PF00703">
    <property type="entry name" value="Glyco_hydro_2"/>
    <property type="match status" value="1"/>
</dbReference>
<evidence type="ECO:0000256" key="5">
    <source>
        <dbReference type="ARBA" id="ARBA00023295"/>
    </source>
</evidence>
<feature type="domain" description="Beta-galactosidase" evidence="11">
    <location>
        <begin position="628"/>
        <end position="708"/>
    </location>
</feature>
<dbReference type="GO" id="GO:0005990">
    <property type="term" value="P:lactose catabolic process"/>
    <property type="evidence" value="ECO:0007669"/>
    <property type="project" value="TreeGrafter"/>
</dbReference>
<evidence type="ECO:0000259" key="10">
    <source>
        <dbReference type="Pfam" id="PF02837"/>
    </source>
</evidence>
<dbReference type="GO" id="GO:0004565">
    <property type="term" value="F:beta-galactosidase activity"/>
    <property type="evidence" value="ECO:0007669"/>
    <property type="project" value="UniProtKB-EC"/>
</dbReference>
<feature type="domain" description="Glycoside hydrolase family 2 catalytic" evidence="9">
    <location>
        <begin position="330"/>
        <end position="619"/>
    </location>
</feature>
<evidence type="ECO:0000313" key="12">
    <source>
        <dbReference type="EMBL" id="GHO47536.1"/>
    </source>
</evidence>
<dbReference type="InterPro" id="IPR050347">
    <property type="entry name" value="Bact_Beta-galactosidase"/>
</dbReference>
<dbReference type="EMBL" id="BNJF01000003">
    <property type="protein sequence ID" value="GHO47536.1"/>
    <property type="molecule type" value="Genomic_DNA"/>
</dbReference>
<dbReference type="PANTHER" id="PTHR46323:SF2">
    <property type="entry name" value="BETA-GALACTOSIDASE"/>
    <property type="match status" value="1"/>
</dbReference>
<dbReference type="InterPro" id="IPR017853">
    <property type="entry name" value="GH"/>
</dbReference>
<dbReference type="InterPro" id="IPR023230">
    <property type="entry name" value="Glyco_hydro_2_CS"/>
</dbReference>
<evidence type="ECO:0000256" key="6">
    <source>
        <dbReference type="RuleBase" id="RU361154"/>
    </source>
</evidence>
<keyword evidence="13" id="KW-1185">Reference proteome</keyword>
<dbReference type="Proteomes" id="UP000612362">
    <property type="component" value="Unassembled WGS sequence"/>
</dbReference>
<organism evidence="12 13">
    <name type="scientific">Ktedonospora formicarum</name>
    <dbReference type="NCBI Taxonomy" id="2778364"/>
    <lineage>
        <taxon>Bacteria</taxon>
        <taxon>Bacillati</taxon>
        <taxon>Chloroflexota</taxon>
        <taxon>Ktedonobacteria</taxon>
        <taxon>Ktedonobacterales</taxon>
        <taxon>Ktedonobacteraceae</taxon>
        <taxon>Ktedonospora</taxon>
    </lineage>
</organism>
<dbReference type="GO" id="GO:0009341">
    <property type="term" value="C:beta-galactosidase complex"/>
    <property type="evidence" value="ECO:0007669"/>
    <property type="project" value="TreeGrafter"/>
</dbReference>
<dbReference type="InterPro" id="IPR032312">
    <property type="entry name" value="LacZ_4"/>
</dbReference>
<keyword evidence="5 6" id="KW-0326">Glycosidase</keyword>
<dbReference type="InterPro" id="IPR006103">
    <property type="entry name" value="Glyco_hydro_2_cat"/>
</dbReference>
<evidence type="ECO:0000256" key="4">
    <source>
        <dbReference type="ARBA" id="ARBA00022801"/>
    </source>
</evidence>
<dbReference type="InterPro" id="IPR006104">
    <property type="entry name" value="Glyco_hydro_2_N"/>
</dbReference>
<reference evidence="12" key="1">
    <citation type="submission" date="2020-10" db="EMBL/GenBank/DDBJ databases">
        <title>Taxonomic study of unclassified bacteria belonging to the class Ktedonobacteria.</title>
        <authorList>
            <person name="Yabe S."/>
            <person name="Wang C.M."/>
            <person name="Zheng Y."/>
            <person name="Sakai Y."/>
            <person name="Cavaletti L."/>
            <person name="Monciardini P."/>
            <person name="Donadio S."/>
        </authorList>
    </citation>
    <scope>NUCLEOTIDE SEQUENCE</scope>
    <source>
        <strain evidence="12">SOSP1-1</strain>
    </source>
</reference>
<dbReference type="Pfam" id="PF02836">
    <property type="entry name" value="Glyco_hydro_2_C"/>
    <property type="match status" value="1"/>
</dbReference>
<feature type="domain" description="Glycoside hydrolase family 2 immunoglobulin-like beta-sandwich" evidence="8">
    <location>
        <begin position="221"/>
        <end position="325"/>
    </location>
</feature>
<evidence type="ECO:0000256" key="7">
    <source>
        <dbReference type="SAM" id="MobiDB-lite"/>
    </source>
</evidence>
<dbReference type="SUPFAM" id="SSF49303">
    <property type="entry name" value="beta-Galactosidase/glucuronidase domain"/>
    <property type="match status" value="2"/>
</dbReference>
<dbReference type="InterPro" id="IPR036156">
    <property type="entry name" value="Beta-gal/glucu_dom_sf"/>
</dbReference>
<sequence length="813" mass="93973">MNAEKPTLSWLSDPRVFEVNRQEAHSDHRFYTNVEEALQDREMTLKQSLNGRWNFCFAQNPKQRPRDFYREDYNCAGWGTIEVPGHIQLQGWDKCQYINTMYPWDGHSELRPPEVSEAYNPVGSYVKEFELKPELKNQQVYLSFQGVETAFYVWVNGSFIGYSEDSSTPAEFDITQFLHDNTNRVAVEVYKRSSASWIEDQDFWRFSGIFREVYLYTVPKAHVHDLGITTDLASGYTAATLNVRMRLQLEGAGSVFADLILQDDRGRTIAALMNTACGEDMNLSLPVKEPRLWSAENPYLYRLLIHLYGQDGKTLEAVLQKVGFREFRMIDQIMCLNGKRIVFKGVNRHEFDCRRGRAISKEDMLWDIRFLKRNNINAVRTSHYPNQSEWYRLCDEYGIYLIDETNLESHGSWQKMGKVDPDWVVPGDREDWLDAVLDRAKSMLERDKNHPSVLIWSCGNESFGGLDIFKMSQYFRETDPTRLVHYEGIFRDRRYNGTSDMESRMYAKPREIEDYLQTDPEKPFISCEYMHAMGNSCGGMHLYTELEEKYPKYQGGFIWDYIDQAILTKDDSGREKMAYGGDFDDRATDYAFCTNGIVYPQREPSPKVQEVKFLYQNLKLLPDEKGVLIKNQNLFVSTDEYYLEYSLLRNGEAIFSATMDCPMPAGAEQYFALRLPELRQSGEYALNCSLRHRTANLWTEQGYEQAFGMYVWTVAGMEPEQTQSLPLTVVHGDVNIGVHGKDFSVLFSLQEGGIVSLRKHGEEFITRPLDRFTGAPRPTMTEVTATRSAARSGTPPAHARDIATQKCRRNQAT</sequence>
<dbReference type="Gene3D" id="2.60.40.10">
    <property type="entry name" value="Immunoglobulins"/>
    <property type="match status" value="2"/>
</dbReference>
<dbReference type="AlphaFoldDB" id="A0A8J3I4W9"/>
<dbReference type="EC" id="3.2.1.23" evidence="3"/>
<evidence type="ECO:0000256" key="1">
    <source>
        <dbReference type="ARBA" id="ARBA00001412"/>
    </source>
</evidence>
<comment type="caution">
    <text evidence="12">The sequence shown here is derived from an EMBL/GenBank/DDBJ whole genome shotgun (WGS) entry which is preliminary data.</text>
</comment>
<dbReference type="InterPro" id="IPR006102">
    <property type="entry name" value="Ig-like_GH2"/>
</dbReference>
<dbReference type="InterPro" id="IPR023232">
    <property type="entry name" value="Glyco_hydro_2_AS"/>
</dbReference>
<dbReference type="SUPFAM" id="SSF51445">
    <property type="entry name" value="(Trans)glycosidases"/>
    <property type="match status" value="1"/>
</dbReference>
<comment type="catalytic activity">
    <reaction evidence="1">
        <text>Hydrolysis of terminal non-reducing beta-D-galactose residues in beta-D-galactosides.</text>
        <dbReference type="EC" id="3.2.1.23"/>
    </reaction>
</comment>
<comment type="similarity">
    <text evidence="2 6">Belongs to the glycosyl hydrolase 2 family.</text>
</comment>
<proteinExistence type="inferred from homology"/>
<gene>
    <name evidence="12" type="primary">lacZ</name>
    <name evidence="12" type="ORF">KSX_56990</name>
</gene>
<evidence type="ECO:0000259" key="9">
    <source>
        <dbReference type="Pfam" id="PF02836"/>
    </source>
</evidence>
<dbReference type="Gene3D" id="3.20.20.80">
    <property type="entry name" value="Glycosidases"/>
    <property type="match status" value="1"/>
</dbReference>
<evidence type="ECO:0000259" key="11">
    <source>
        <dbReference type="Pfam" id="PF16353"/>
    </source>
</evidence>
<dbReference type="InterPro" id="IPR013783">
    <property type="entry name" value="Ig-like_fold"/>
</dbReference>
<dbReference type="SUPFAM" id="SSF49785">
    <property type="entry name" value="Galactose-binding domain-like"/>
    <property type="match status" value="1"/>
</dbReference>
<dbReference type="InterPro" id="IPR008979">
    <property type="entry name" value="Galactose-bd-like_sf"/>
</dbReference>
<feature type="region of interest" description="Disordered" evidence="7">
    <location>
        <begin position="786"/>
        <end position="813"/>
    </location>
</feature>
<protein>
    <recommendedName>
        <fullName evidence="3">beta-galactosidase</fullName>
        <ecNumber evidence="3">3.2.1.23</ecNumber>
    </recommendedName>
</protein>
<evidence type="ECO:0000256" key="3">
    <source>
        <dbReference type="ARBA" id="ARBA00012756"/>
    </source>
</evidence>